<accession>A0ACC2F9Q9</accession>
<evidence type="ECO:0000313" key="1">
    <source>
        <dbReference type="EMBL" id="KAJ7988131.1"/>
    </source>
</evidence>
<organism evidence="1 2">
    <name type="scientific">Dallia pectoralis</name>
    <name type="common">Alaska blackfish</name>
    <dbReference type="NCBI Taxonomy" id="75939"/>
    <lineage>
        <taxon>Eukaryota</taxon>
        <taxon>Metazoa</taxon>
        <taxon>Chordata</taxon>
        <taxon>Craniata</taxon>
        <taxon>Vertebrata</taxon>
        <taxon>Euteleostomi</taxon>
        <taxon>Actinopterygii</taxon>
        <taxon>Neopterygii</taxon>
        <taxon>Teleostei</taxon>
        <taxon>Protacanthopterygii</taxon>
        <taxon>Esociformes</taxon>
        <taxon>Umbridae</taxon>
        <taxon>Dallia</taxon>
    </lineage>
</organism>
<sequence length="119" mass="13469">MFVNLSTRQNNQHRLTAPMETVTQGVDVHTRLKSYNPPICLLKRGKVVTLPLDIIVCSTLNMDQRKQERALSKEITKNMNKDIDSKTQEFKNIPLDCSEVGAYRVPYLVCSGRVGQTSC</sequence>
<comment type="caution">
    <text evidence="1">The sequence shown here is derived from an EMBL/GenBank/DDBJ whole genome shotgun (WGS) entry which is preliminary data.</text>
</comment>
<proteinExistence type="predicted"/>
<dbReference type="EMBL" id="CM055758">
    <property type="protein sequence ID" value="KAJ7988131.1"/>
    <property type="molecule type" value="Genomic_DNA"/>
</dbReference>
<gene>
    <name evidence="1" type="ORF">DPEC_G00320440</name>
</gene>
<reference evidence="1" key="1">
    <citation type="submission" date="2021-05" db="EMBL/GenBank/DDBJ databases">
        <authorList>
            <person name="Pan Q."/>
            <person name="Jouanno E."/>
            <person name="Zahm M."/>
            <person name="Klopp C."/>
            <person name="Cabau C."/>
            <person name="Louis A."/>
            <person name="Berthelot C."/>
            <person name="Parey E."/>
            <person name="Roest Crollius H."/>
            <person name="Montfort J."/>
            <person name="Robinson-Rechavi M."/>
            <person name="Bouchez O."/>
            <person name="Lampietro C."/>
            <person name="Lopez Roques C."/>
            <person name="Donnadieu C."/>
            <person name="Postlethwait J."/>
            <person name="Bobe J."/>
            <person name="Dillon D."/>
            <person name="Chandos A."/>
            <person name="von Hippel F."/>
            <person name="Guiguen Y."/>
        </authorList>
    </citation>
    <scope>NUCLEOTIDE SEQUENCE</scope>
    <source>
        <strain evidence="1">YG-Jan2019</strain>
    </source>
</reference>
<keyword evidence="2" id="KW-1185">Reference proteome</keyword>
<protein>
    <submittedName>
        <fullName evidence="1">Uncharacterized protein</fullName>
    </submittedName>
</protein>
<evidence type="ECO:0000313" key="2">
    <source>
        <dbReference type="Proteomes" id="UP001157502"/>
    </source>
</evidence>
<dbReference type="Proteomes" id="UP001157502">
    <property type="component" value="Chromosome 31"/>
</dbReference>
<name>A0ACC2F9Q9_DALPE</name>